<protein>
    <recommendedName>
        <fullName evidence="4">DUF1134 domain-containing protein</fullName>
    </recommendedName>
</protein>
<name>A0A366FSE3_9HYPH</name>
<proteinExistence type="predicted"/>
<keyword evidence="1" id="KW-0732">Signal</keyword>
<dbReference type="AlphaFoldDB" id="A0A366FSE3"/>
<organism evidence="2 3">
    <name type="scientific">Roseiarcus fermentans</name>
    <dbReference type="NCBI Taxonomy" id="1473586"/>
    <lineage>
        <taxon>Bacteria</taxon>
        <taxon>Pseudomonadati</taxon>
        <taxon>Pseudomonadota</taxon>
        <taxon>Alphaproteobacteria</taxon>
        <taxon>Hyphomicrobiales</taxon>
        <taxon>Roseiarcaceae</taxon>
        <taxon>Roseiarcus</taxon>
    </lineage>
</organism>
<evidence type="ECO:0008006" key="4">
    <source>
        <dbReference type="Google" id="ProtNLM"/>
    </source>
</evidence>
<keyword evidence="3" id="KW-1185">Reference proteome</keyword>
<sequence length="162" mass="16439">MTIFSKAAAARCAALVASLVALGGCAMNPIPTEVPNAQTIAGIEPSGRVVMTEVFAGGAGVGTGALAFRGKTYPFKMVGTVVGPGAVEKLDVAGEVYRLDDIKQFSGPYVQGTGGIGLETSGKGDLWLENKAGVVMHLTGTQTGASLSLGRDEILIEIGKAK</sequence>
<evidence type="ECO:0000313" key="2">
    <source>
        <dbReference type="EMBL" id="RBP17538.1"/>
    </source>
</evidence>
<comment type="caution">
    <text evidence="2">The sequence shown here is derived from an EMBL/GenBank/DDBJ whole genome shotgun (WGS) entry which is preliminary data.</text>
</comment>
<dbReference type="RefSeq" id="WP_113887504.1">
    <property type="nucleotide sequence ID" value="NZ_QNRK01000002.1"/>
</dbReference>
<gene>
    <name evidence="2" type="ORF">DFR50_10229</name>
</gene>
<reference evidence="2 3" key="1">
    <citation type="submission" date="2018-06" db="EMBL/GenBank/DDBJ databases">
        <title>Genomic Encyclopedia of Type Strains, Phase IV (KMG-IV): sequencing the most valuable type-strain genomes for metagenomic binning, comparative biology and taxonomic classification.</title>
        <authorList>
            <person name="Goeker M."/>
        </authorList>
    </citation>
    <scope>NUCLEOTIDE SEQUENCE [LARGE SCALE GENOMIC DNA]</scope>
    <source>
        <strain evidence="2 3">DSM 24875</strain>
    </source>
</reference>
<feature type="chain" id="PRO_5016620455" description="DUF1134 domain-containing protein" evidence="1">
    <location>
        <begin position="24"/>
        <end position="162"/>
    </location>
</feature>
<evidence type="ECO:0000256" key="1">
    <source>
        <dbReference type="SAM" id="SignalP"/>
    </source>
</evidence>
<accession>A0A366FSE3</accession>
<dbReference type="PROSITE" id="PS51257">
    <property type="entry name" value="PROKAR_LIPOPROTEIN"/>
    <property type="match status" value="1"/>
</dbReference>
<dbReference type="Proteomes" id="UP000253529">
    <property type="component" value="Unassembled WGS sequence"/>
</dbReference>
<dbReference type="OrthoDB" id="7068882at2"/>
<dbReference type="EMBL" id="QNRK01000002">
    <property type="protein sequence ID" value="RBP17538.1"/>
    <property type="molecule type" value="Genomic_DNA"/>
</dbReference>
<evidence type="ECO:0000313" key="3">
    <source>
        <dbReference type="Proteomes" id="UP000253529"/>
    </source>
</evidence>
<feature type="signal peptide" evidence="1">
    <location>
        <begin position="1"/>
        <end position="23"/>
    </location>
</feature>